<evidence type="ECO:0000313" key="4">
    <source>
        <dbReference type="Proteomes" id="UP000886885"/>
    </source>
</evidence>
<proteinExistence type="predicted"/>
<dbReference type="PANTHER" id="PTHR24198">
    <property type="entry name" value="ANKYRIN REPEAT AND PROTEIN KINASE DOMAIN-CONTAINING PROTEIN"/>
    <property type="match status" value="1"/>
</dbReference>
<dbReference type="PROSITE" id="PS50088">
    <property type="entry name" value="ANK_REPEAT"/>
    <property type="match status" value="3"/>
</dbReference>
<dbReference type="PANTHER" id="PTHR24198:SF165">
    <property type="entry name" value="ANKYRIN REPEAT-CONTAINING PROTEIN-RELATED"/>
    <property type="match status" value="1"/>
</dbReference>
<dbReference type="EMBL" id="JAAWWB010000001">
    <property type="protein sequence ID" value="KAG6794116.1"/>
    <property type="molecule type" value="Genomic_DNA"/>
</dbReference>
<dbReference type="OrthoDB" id="539213at2759"/>
<protein>
    <recommendedName>
        <fullName evidence="5">Ankyrin repeat family protein</fullName>
    </recommendedName>
</protein>
<keyword evidence="1" id="KW-0040">ANK repeat</keyword>
<feature type="repeat" description="ANK" evidence="1">
    <location>
        <begin position="133"/>
        <end position="165"/>
    </location>
</feature>
<comment type="caution">
    <text evidence="3">The sequence shown here is derived from an EMBL/GenBank/DDBJ whole genome shotgun (WGS) entry which is preliminary data.</text>
</comment>
<accession>A0A8X8IYA2</accession>
<dbReference type="InterPro" id="IPR002110">
    <property type="entry name" value="Ankyrin_rpt"/>
</dbReference>
<sequence>MKGVCGGGKSEEGQDGSTGEDGECTSSITSHLLHPGMKTIQYSYVYGSERDELAVPSQGLIEAALSGDVEFVTESLKSKTVDVNYTRTISLKVVVFRCKLSILASMILNWKHLINPILHCLLSGYQVDSRTETGDTALMLAAKADQAGYFLELIVSGAELDLVNNNGETAVQLAKRSVFGSSLADIFRQAITTGRKLESEFGNTELLQMILQYSTEDIIKHDGLGLTPTMVSVKAGHTEAFRLLIDARADISEKSRDCQTVVSLLQNHAGSSLRNRFEEILLDTVLIHKVTCYSESRALHFAARVGNLPAIVQLLEMGFPINSVDDSGHSPLILSSREGHAYACKLLLQRGVACRIVNLRGETAISLAS</sequence>
<dbReference type="Pfam" id="PF00023">
    <property type="entry name" value="Ank"/>
    <property type="match status" value="1"/>
</dbReference>
<gene>
    <name evidence="3" type="ORF">POTOM_003351</name>
</gene>
<organism evidence="3 4">
    <name type="scientific">Populus tomentosa</name>
    <name type="common">Chinese white poplar</name>
    <dbReference type="NCBI Taxonomy" id="118781"/>
    <lineage>
        <taxon>Eukaryota</taxon>
        <taxon>Viridiplantae</taxon>
        <taxon>Streptophyta</taxon>
        <taxon>Embryophyta</taxon>
        <taxon>Tracheophyta</taxon>
        <taxon>Spermatophyta</taxon>
        <taxon>Magnoliopsida</taxon>
        <taxon>eudicotyledons</taxon>
        <taxon>Gunneridae</taxon>
        <taxon>Pentapetalae</taxon>
        <taxon>rosids</taxon>
        <taxon>fabids</taxon>
        <taxon>Malpighiales</taxon>
        <taxon>Salicaceae</taxon>
        <taxon>Saliceae</taxon>
        <taxon>Populus</taxon>
    </lineage>
</organism>
<reference evidence="3" key="1">
    <citation type="journal article" date="2020" name="bioRxiv">
        <title>Hybrid origin of Populus tomentosa Carr. identified through genome sequencing and phylogenomic analysis.</title>
        <authorList>
            <person name="An X."/>
            <person name="Gao K."/>
            <person name="Chen Z."/>
            <person name="Li J."/>
            <person name="Yang X."/>
            <person name="Yang X."/>
            <person name="Zhou J."/>
            <person name="Guo T."/>
            <person name="Zhao T."/>
            <person name="Huang S."/>
            <person name="Miao D."/>
            <person name="Khan W.U."/>
            <person name="Rao P."/>
            <person name="Ye M."/>
            <person name="Lei B."/>
            <person name="Liao W."/>
            <person name="Wang J."/>
            <person name="Ji L."/>
            <person name="Li Y."/>
            <person name="Guo B."/>
            <person name="Mustafa N.S."/>
            <person name="Li S."/>
            <person name="Yun Q."/>
            <person name="Keller S.R."/>
            <person name="Mao J."/>
            <person name="Zhang R."/>
            <person name="Strauss S.H."/>
        </authorList>
    </citation>
    <scope>NUCLEOTIDE SEQUENCE</scope>
    <source>
        <strain evidence="3">GM15</strain>
        <tissue evidence="3">Leaf</tissue>
    </source>
</reference>
<name>A0A8X8IYA2_POPTO</name>
<keyword evidence="4" id="KW-1185">Reference proteome</keyword>
<dbReference type="SMART" id="SM00248">
    <property type="entry name" value="ANK"/>
    <property type="match status" value="4"/>
</dbReference>
<feature type="repeat" description="ANK" evidence="1">
    <location>
        <begin position="294"/>
        <end position="326"/>
    </location>
</feature>
<evidence type="ECO:0008006" key="5">
    <source>
        <dbReference type="Google" id="ProtNLM"/>
    </source>
</evidence>
<feature type="repeat" description="ANK" evidence="1">
    <location>
        <begin position="224"/>
        <end position="256"/>
    </location>
</feature>
<dbReference type="Pfam" id="PF12796">
    <property type="entry name" value="Ank_2"/>
    <property type="match status" value="1"/>
</dbReference>
<evidence type="ECO:0000313" key="3">
    <source>
        <dbReference type="EMBL" id="KAG6794116.1"/>
    </source>
</evidence>
<feature type="region of interest" description="Disordered" evidence="2">
    <location>
        <begin position="1"/>
        <end position="25"/>
    </location>
</feature>
<evidence type="ECO:0000256" key="2">
    <source>
        <dbReference type="SAM" id="MobiDB-lite"/>
    </source>
</evidence>
<dbReference type="Proteomes" id="UP000886885">
    <property type="component" value="Chromosome 1A"/>
</dbReference>
<evidence type="ECO:0000256" key="1">
    <source>
        <dbReference type="PROSITE-ProRule" id="PRU00023"/>
    </source>
</evidence>
<dbReference type="AlphaFoldDB" id="A0A8X8IYA2"/>